<evidence type="ECO:0000313" key="2">
    <source>
        <dbReference type="Proteomes" id="UP001152795"/>
    </source>
</evidence>
<reference evidence="1" key="1">
    <citation type="submission" date="2020-04" db="EMBL/GenBank/DDBJ databases">
        <authorList>
            <person name="Alioto T."/>
            <person name="Alioto T."/>
            <person name="Gomez Garrido J."/>
        </authorList>
    </citation>
    <scope>NUCLEOTIDE SEQUENCE</scope>
    <source>
        <strain evidence="1">A484AB</strain>
    </source>
</reference>
<dbReference type="EMBL" id="CACRXK020005139">
    <property type="protein sequence ID" value="CAB4005242.1"/>
    <property type="molecule type" value="Genomic_DNA"/>
</dbReference>
<gene>
    <name evidence="1" type="ORF">PACLA_8A043162</name>
</gene>
<accession>A0A6S7IH65</accession>
<comment type="caution">
    <text evidence="1">The sequence shown here is derived from an EMBL/GenBank/DDBJ whole genome shotgun (WGS) entry which is preliminary data.</text>
</comment>
<organism evidence="1 2">
    <name type="scientific">Paramuricea clavata</name>
    <name type="common">Red gorgonian</name>
    <name type="synonym">Violescent sea-whip</name>
    <dbReference type="NCBI Taxonomy" id="317549"/>
    <lineage>
        <taxon>Eukaryota</taxon>
        <taxon>Metazoa</taxon>
        <taxon>Cnidaria</taxon>
        <taxon>Anthozoa</taxon>
        <taxon>Octocorallia</taxon>
        <taxon>Malacalcyonacea</taxon>
        <taxon>Plexauridae</taxon>
        <taxon>Paramuricea</taxon>
    </lineage>
</organism>
<dbReference type="AlphaFoldDB" id="A0A6S7IH65"/>
<proteinExistence type="predicted"/>
<sequence length="183" mass="20983">MDEECTLTSATLTRMKHIYSLAEDFTANCRDKSEVVMKSFDISGSELALNLGHTAIFKGLLCSASRRELYGVCYTAFYKFYQDLAVLDKGTLFLRDECRGLAHTFRQQHVKYGYSLPELSEVDMEGKLNGLMRIFVAEDPMFIDMFHGHPPKALVKAARDYELSYELYLSLDDLGEFLWNNIE</sequence>
<keyword evidence="2" id="KW-1185">Reference proteome</keyword>
<name>A0A6S7IH65_PARCT</name>
<dbReference type="Proteomes" id="UP001152795">
    <property type="component" value="Unassembled WGS sequence"/>
</dbReference>
<evidence type="ECO:0000313" key="1">
    <source>
        <dbReference type="EMBL" id="CAB4005242.1"/>
    </source>
</evidence>
<protein>
    <submittedName>
        <fullName evidence="1">Uncharacterized protein</fullName>
    </submittedName>
</protein>